<reference evidence="2" key="1">
    <citation type="journal article" date="2021" name="New Phytol.">
        <title>Evolutionary innovations through gain and loss of genes in the ectomycorrhizal Boletales.</title>
        <authorList>
            <person name="Wu G."/>
            <person name="Miyauchi S."/>
            <person name="Morin E."/>
            <person name="Kuo A."/>
            <person name="Drula E."/>
            <person name="Varga T."/>
            <person name="Kohler A."/>
            <person name="Feng B."/>
            <person name="Cao Y."/>
            <person name="Lipzen A."/>
            <person name="Daum C."/>
            <person name="Hundley H."/>
            <person name="Pangilinan J."/>
            <person name="Johnson J."/>
            <person name="Barry K."/>
            <person name="LaButti K."/>
            <person name="Ng V."/>
            <person name="Ahrendt S."/>
            <person name="Min B."/>
            <person name="Choi I.G."/>
            <person name="Park H."/>
            <person name="Plett J.M."/>
            <person name="Magnuson J."/>
            <person name="Spatafora J.W."/>
            <person name="Nagy L.G."/>
            <person name="Henrissat B."/>
            <person name="Grigoriev I.V."/>
            <person name="Yang Z.L."/>
            <person name="Xu J."/>
            <person name="Martin F.M."/>
        </authorList>
    </citation>
    <scope>NUCLEOTIDE SEQUENCE</scope>
    <source>
        <strain evidence="2">KKN 215</strain>
    </source>
</reference>
<feature type="compositionally biased region" description="Polar residues" evidence="1">
    <location>
        <begin position="117"/>
        <end position="135"/>
    </location>
</feature>
<evidence type="ECO:0000313" key="2">
    <source>
        <dbReference type="EMBL" id="KAH8107662.1"/>
    </source>
</evidence>
<name>A0A8K0UZB0_9AGAR</name>
<protein>
    <submittedName>
        <fullName evidence="2">Uncharacterized protein</fullName>
    </submittedName>
</protein>
<feature type="region of interest" description="Disordered" evidence="1">
    <location>
        <begin position="166"/>
        <end position="208"/>
    </location>
</feature>
<sequence>MDALFRQCFSCCIRARSRSPAGPDETSRLLDPPRDAVLPSAPTYVVDHQKMKERIGAIVDSKKRMMVNVNAPLPFNLQNKPLHLKFDPSTSRRLSDTSSGAPGSRRPSYSPARSRDLSPSLQTSNSTASLHQGDTSFPPGVFNDNGARVPVFNARLIPVNGAFRVGGIRGRSTTRGRLGRHGEERGRSTPELGQQVDENGSGDDGSEVVNIATGSVSAFVEGETNRTPTMHSPSTIRQAEDMFGSEGVTPQDFKFRIQDVGKLSRSWGD</sequence>
<dbReference type="AlphaFoldDB" id="A0A8K0UZB0"/>
<dbReference type="OrthoDB" id="3227079at2759"/>
<proteinExistence type="predicted"/>
<gene>
    <name evidence="2" type="ORF">BXZ70DRAFT_911959</name>
</gene>
<accession>A0A8K0UZB0</accession>
<organism evidence="2 3">
    <name type="scientific">Cristinia sonorae</name>
    <dbReference type="NCBI Taxonomy" id="1940300"/>
    <lineage>
        <taxon>Eukaryota</taxon>
        <taxon>Fungi</taxon>
        <taxon>Dikarya</taxon>
        <taxon>Basidiomycota</taxon>
        <taxon>Agaricomycotina</taxon>
        <taxon>Agaricomycetes</taxon>
        <taxon>Agaricomycetidae</taxon>
        <taxon>Agaricales</taxon>
        <taxon>Pleurotineae</taxon>
        <taxon>Stephanosporaceae</taxon>
        <taxon>Cristinia</taxon>
    </lineage>
</organism>
<comment type="caution">
    <text evidence="2">The sequence shown here is derived from an EMBL/GenBank/DDBJ whole genome shotgun (WGS) entry which is preliminary data.</text>
</comment>
<feature type="region of interest" description="Disordered" evidence="1">
    <location>
        <begin position="80"/>
        <end position="142"/>
    </location>
</feature>
<evidence type="ECO:0000256" key="1">
    <source>
        <dbReference type="SAM" id="MobiDB-lite"/>
    </source>
</evidence>
<dbReference type="EMBL" id="JAEVFJ010000001">
    <property type="protein sequence ID" value="KAH8107662.1"/>
    <property type="molecule type" value="Genomic_DNA"/>
</dbReference>
<feature type="compositionally biased region" description="Low complexity" evidence="1">
    <location>
        <begin position="98"/>
        <end position="112"/>
    </location>
</feature>
<keyword evidence="3" id="KW-1185">Reference proteome</keyword>
<evidence type="ECO:0000313" key="3">
    <source>
        <dbReference type="Proteomes" id="UP000813824"/>
    </source>
</evidence>
<dbReference type="Proteomes" id="UP000813824">
    <property type="component" value="Unassembled WGS sequence"/>
</dbReference>